<dbReference type="Proteomes" id="UP001218218">
    <property type="component" value="Unassembled WGS sequence"/>
</dbReference>
<keyword evidence="3" id="KW-1185">Reference proteome</keyword>
<comment type="caution">
    <text evidence="2">The sequence shown here is derived from an EMBL/GenBank/DDBJ whole genome shotgun (WGS) entry which is preliminary data.</text>
</comment>
<gene>
    <name evidence="2" type="ORF">DFH08DRAFT_934296</name>
</gene>
<protein>
    <submittedName>
        <fullName evidence="2">Uncharacterized protein</fullName>
    </submittedName>
</protein>
<evidence type="ECO:0000313" key="3">
    <source>
        <dbReference type="Proteomes" id="UP001218218"/>
    </source>
</evidence>
<sequence>MAPRSLSHIVLGIRVGSSRRLDRLVEWPEQPNHPEDGHTVFDGEIKSQRRLYDIRSRILRVAVVGGVWSRLYNPIMIVTIVNTAYIKYMTEVRSWALATVEVGLGPDWVAAGQCAGFLAWKSPAAPGLPGEEDLVVSVDGKGKDVVVVESVAVALVFKPREDGVLRRSTPPSRTTCGPERLEKRLELGSTRVELARVCEASTWAVRGSVDEDGEGEEKKGIKMRFLSMIRLGEHLGRGESCGGLDDSQEAKKELDNKYSVRVSGCDHPWNAASAVASSAPGPRDDEPPQDAAAASTDRRGNPLRCGVAVSDTFLWPYLVVLLATTIVKRMKQLIPLDRYEGARHGKMNPDGPDATGHVLRYSAAMQERSGMERARV</sequence>
<accession>A0AAD7AA85</accession>
<feature type="region of interest" description="Disordered" evidence="1">
    <location>
        <begin position="272"/>
        <end position="301"/>
    </location>
</feature>
<evidence type="ECO:0000256" key="1">
    <source>
        <dbReference type="SAM" id="MobiDB-lite"/>
    </source>
</evidence>
<name>A0AAD7AA85_9AGAR</name>
<evidence type="ECO:0000313" key="2">
    <source>
        <dbReference type="EMBL" id="KAJ7353343.1"/>
    </source>
</evidence>
<organism evidence="2 3">
    <name type="scientific">Mycena albidolilacea</name>
    <dbReference type="NCBI Taxonomy" id="1033008"/>
    <lineage>
        <taxon>Eukaryota</taxon>
        <taxon>Fungi</taxon>
        <taxon>Dikarya</taxon>
        <taxon>Basidiomycota</taxon>
        <taxon>Agaricomycotina</taxon>
        <taxon>Agaricomycetes</taxon>
        <taxon>Agaricomycetidae</taxon>
        <taxon>Agaricales</taxon>
        <taxon>Marasmiineae</taxon>
        <taxon>Mycenaceae</taxon>
        <taxon>Mycena</taxon>
    </lineage>
</organism>
<dbReference type="AlphaFoldDB" id="A0AAD7AA85"/>
<reference evidence="2" key="1">
    <citation type="submission" date="2023-03" db="EMBL/GenBank/DDBJ databases">
        <title>Massive genome expansion in bonnet fungi (Mycena s.s.) driven by repeated elements and novel gene families across ecological guilds.</title>
        <authorList>
            <consortium name="Lawrence Berkeley National Laboratory"/>
            <person name="Harder C.B."/>
            <person name="Miyauchi S."/>
            <person name="Viragh M."/>
            <person name="Kuo A."/>
            <person name="Thoen E."/>
            <person name="Andreopoulos B."/>
            <person name="Lu D."/>
            <person name="Skrede I."/>
            <person name="Drula E."/>
            <person name="Henrissat B."/>
            <person name="Morin E."/>
            <person name="Kohler A."/>
            <person name="Barry K."/>
            <person name="LaButti K."/>
            <person name="Morin E."/>
            <person name="Salamov A."/>
            <person name="Lipzen A."/>
            <person name="Mereny Z."/>
            <person name="Hegedus B."/>
            <person name="Baldrian P."/>
            <person name="Stursova M."/>
            <person name="Weitz H."/>
            <person name="Taylor A."/>
            <person name="Grigoriev I.V."/>
            <person name="Nagy L.G."/>
            <person name="Martin F."/>
            <person name="Kauserud H."/>
        </authorList>
    </citation>
    <scope>NUCLEOTIDE SEQUENCE</scope>
    <source>
        <strain evidence="2">CBHHK002</strain>
    </source>
</reference>
<proteinExistence type="predicted"/>
<dbReference type="EMBL" id="JARIHO010000011">
    <property type="protein sequence ID" value="KAJ7353343.1"/>
    <property type="molecule type" value="Genomic_DNA"/>
</dbReference>